<keyword evidence="1" id="KW-0805">Transcription regulation</keyword>
<dbReference type="InterPro" id="IPR011006">
    <property type="entry name" value="CheY-like_superfamily"/>
</dbReference>
<organism evidence="6 7">
    <name type="scientific">Allohahella marinimesophila</name>
    <dbReference type="NCBI Taxonomy" id="1054972"/>
    <lineage>
        <taxon>Bacteria</taxon>
        <taxon>Pseudomonadati</taxon>
        <taxon>Pseudomonadota</taxon>
        <taxon>Gammaproteobacteria</taxon>
        <taxon>Oceanospirillales</taxon>
        <taxon>Hahellaceae</taxon>
        <taxon>Allohahella</taxon>
    </lineage>
</organism>
<dbReference type="Pfam" id="PF00072">
    <property type="entry name" value="Response_reg"/>
    <property type="match status" value="1"/>
</dbReference>
<gene>
    <name evidence="6" type="ORF">GCM10022278_04660</name>
</gene>
<dbReference type="SUPFAM" id="SSF52172">
    <property type="entry name" value="CheY-like"/>
    <property type="match status" value="1"/>
</dbReference>
<dbReference type="Pfam" id="PF00990">
    <property type="entry name" value="GGDEF"/>
    <property type="match status" value="1"/>
</dbReference>
<keyword evidence="3" id="KW-0804">Transcription</keyword>
<protein>
    <submittedName>
        <fullName evidence="6">PleD family two-component system response regulator</fullName>
    </submittedName>
</protein>
<keyword evidence="2" id="KW-0238">DNA-binding</keyword>
<dbReference type="EMBL" id="BAABBO010000001">
    <property type="protein sequence ID" value="GAA3948511.1"/>
    <property type="molecule type" value="Genomic_DNA"/>
</dbReference>
<name>A0ABP7NMB6_9GAMM</name>
<dbReference type="Gene3D" id="3.40.50.2300">
    <property type="match status" value="1"/>
</dbReference>
<dbReference type="PROSITE" id="PS50110">
    <property type="entry name" value="RESPONSE_REGULATORY"/>
    <property type="match status" value="1"/>
</dbReference>
<dbReference type="InterPro" id="IPR029787">
    <property type="entry name" value="Nucleotide_cyclase"/>
</dbReference>
<evidence type="ECO:0000256" key="3">
    <source>
        <dbReference type="ARBA" id="ARBA00023163"/>
    </source>
</evidence>
<evidence type="ECO:0000256" key="4">
    <source>
        <dbReference type="PROSITE-ProRule" id="PRU00169"/>
    </source>
</evidence>
<dbReference type="InterPro" id="IPR039420">
    <property type="entry name" value="WalR-like"/>
</dbReference>
<evidence type="ECO:0000256" key="2">
    <source>
        <dbReference type="ARBA" id="ARBA00023125"/>
    </source>
</evidence>
<keyword evidence="7" id="KW-1185">Reference proteome</keyword>
<reference evidence="7" key="1">
    <citation type="journal article" date="2019" name="Int. J. Syst. Evol. Microbiol.">
        <title>The Global Catalogue of Microorganisms (GCM) 10K type strain sequencing project: providing services to taxonomists for standard genome sequencing and annotation.</title>
        <authorList>
            <consortium name="The Broad Institute Genomics Platform"/>
            <consortium name="The Broad Institute Genome Sequencing Center for Infectious Disease"/>
            <person name="Wu L."/>
            <person name="Ma J."/>
        </authorList>
    </citation>
    <scope>NUCLEOTIDE SEQUENCE [LARGE SCALE GENOMIC DNA]</scope>
    <source>
        <strain evidence="7">JCM 17555</strain>
    </source>
</reference>
<feature type="domain" description="Response regulatory" evidence="5">
    <location>
        <begin position="23"/>
        <end position="142"/>
    </location>
</feature>
<dbReference type="InterPro" id="IPR043128">
    <property type="entry name" value="Rev_trsase/Diguanyl_cyclase"/>
</dbReference>
<dbReference type="PANTHER" id="PTHR43214:SF41">
    <property type="entry name" value="NITRATE_NITRITE RESPONSE REGULATOR PROTEIN NARP"/>
    <property type="match status" value="1"/>
</dbReference>
<dbReference type="InterPro" id="IPR000160">
    <property type="entry name" value="GGDEF_dom"/>
</dbReference>
<feature type="modified residue" description="4-aspartylphosphate" evidence="4">
    <location>
        <position position="73"/>
    </location>
</feature>
<dbReference type="SMART" id="SM00267">
    <property type="entry name" value="GGDEF"/>
    <property type="match status" value="1"/>
</dbReference>
<proteinExistence type="predicted"/>
<dbReference type="Gene3D" id="3.30.70.270">
    <property type="match status" value="1"/>
</dbReference>
<sequence>MLRDNQNDLSHQKILPMPNLDLAIMVVDDAKFSSAIIARTLKNAGYRDIRIANTPHGGVTALETRPASVLIADWLMPEMDGLELADRVRQLDEAQNHFTYIILLTAREGNDALLEAFDRGVDDFIHKSDMNKQLLPRIYAADRTSEIQNNLLTANQLLLENNNELQAKNGLDLLTGMPNHRMAHTRLADSLKQAEARGGASCILMIGMLNWQQLKRRYSATLLDELIIGVARRLRHLTRPLDMVARFSENQFVVISQFNDIEHCTSSCFRRVHEGLNLKAFKTSSGFVSIQVGTGGVAIDASTHIPSADVIEQAAHRQLAHAYETGTLSMVHWKEVAKHFTQAEQ</sequence>
<dbReference type="SMART" id="SM00448">
    <property type="entry name" value="REC"/>
    <property type="match status" value="1"/>
</dbReference>
<dbReference type="PANTHER" id="PTHR43214">
    <property type="entry name" value="TWO-COMPONENT RESPONSE REGULATOR"/>
    <property type="match status" value="1"/>
</dbReference>
<evidence type="ECO:0000313" key="7">
    <source>
        <dbReference type="Proteomes" id="UP001501337"/>
    </source>
</evidence>
<evidence type="ECO:0000259" key="5">
    <source>
        <dbReference type="PROSITE" id="PS50110"/>
    </source>
</evidence>
<keyword evidence="4" id="KW-0597">Phosphoprotein</keyword>
<dbReference type="SUPFAM" id="SSF55073">
    <property type="entry name" value="Nucleotide cyclase"/>
    <property type="match status" value="1"/>
</dbReference>
<dbReference type="NCBIfam" id="TIGR00254">
    <property type="entry name" value="GGDEF"/>
    <property type="match status" value="1"/>
</dbReference>
<evidence type="ECO:0000256" key="1">
    <source>
        <dbReference type="ARBA" id="ARBA00023015"/>
    </source>
</evidence>
<dbReference type="Proteomes" id="UP001501337">
    <property type="component" value="Unassembled WGS sequence"/>
</dbReference>
<accession>A0ABP7NMB6</accession>
<evidence type="ECO:0000313" key="6">
    <source>
        <dbReference type="EMBL" id="GAA3948511.1"/>
    </source>
</evidence>
<dbReference type="InterPro" id="IPR001789">
    <property type="entry name" value="Sig_transdc_resp-reg_receiver"/>
</dbReference>
<comment type="caution">
    <text evidence="6">The sequence shown here is derived from an EMBL/GenBank/DDBJ whole genome shotgun (WGS) entry which is preliminary data.</text>
</comment>